<evidence type="ECO:0000313" key="9">
    <source>
        <dbReference type="Proteomes" id="UP000006591"/>
    </source>
</evidence>
<accession>A0A0E0HH84</accession>
<evidence type="ECO:0000256" key="4">
    <source>
        <dbReference type="ARBA" id="ARBA00022741"/>
    </source>
</evidence>
<keyword evidence="9" id="KW-1185">Reference proteome</keyword>
<dbReference type="Gramene" id="ONIVA05G24530.1">
    <property type="protein sequence ID" value="ONIVA05G24530.1"/>
    <property type="gene ID" value="ONIVA05G24530"/>
</dbReference>
<evidence type="ECO:0000256" key="1">
    <source>
        <dbReference type="ARBA" id="ARBA00008894"/>
    </source>
</evidence>
<evidence type="ECO:0000256" key="2">
    <source>
        <dbReference type="ARBA" id="ARBA00022614"/>
    </source>
</evidence>
<organism evidence="8">
    <name type="scientific">Oryza nivara</name>
    <name type="common">Indian wild rice</name>
    <name type="synonym">Oryza sativa f. spontanea</name>
    <dbReference type="NCBI Taxonomy" id="4536"/>
    <lineage>
        <taxon>Eukaryota</taxon>
        <taxon>Viridiplantae</taxon>
        <taxon>Streptophyta</taxon>
        <taxon>Embryophyta</taxon>
        <taxon>Tracheophyta</taxon>
        <taxon>Spermatophyta</taxon>
        <taxon>Magnoliopsida</taxon>
        <taxon>Liliopsida</taxon>
        <taxon>Poales</taxon>
        <taxon>Poaceae</taxon>
        <taxon>BOP clade</taxon>
        <taxon>Oryzoideae</taxon>
        <taxon>Oryzeae</taxon>
        <taxon>Oryzinae</taxon>
        <taxon>Oryza</taxon>
    </lineage>
</organism>
<dbReference type="GO" id="GO:0006952">
    <property type="term" value="P:defense response"/>
    <property type="evidence" value="ECO:0007669"/>
    <property type="project" value="UniProtKB-KW"/>
</dbReference>
<feature type="domain" description="NB-ARC" evidence="6">
    <location>
        <begin position="364"/>
        <end position="506"/>
    </location>
</feature>
<name>A0A0E0HH84_ORYNI</name>
<reference evidence="8" key="1">
    <citation type="submission" date="2015-04" db="UniProtKB">
        <authorList>
            <consortium name="EnsemblPlants"/>
        </authorList>
    </citation>
    <scope>IDENTIFICATION</scope>
    <source>
        <strain evidence="8">SL10</strain>
    </source>
</reference>
<evidence type="ECO:0000259" key="6">
    <source>
        <dbReference type="Pfam" id="PF00931"/>
    </source>
</evidence>
<evidence type="ECO:0008006" key="10">
    <source>
        <dbReference type="Google" id="ProtNLM"/>
    </source>
</evidence>
<dbReference type="EnsemblPlants" id="ONIVA05G24530.1">
    <property type="protein sequence ID" value="ONIVA05G24530.1"/>
    <property type="gene ID" value="ONIVA05G24530"/>
</dbReference>
<reference evidence="8" key="2">
    <citation type="submission" date="2018-04" db="EMBL/GenBank/DDBJ databases">
        <title>OnivRS2 (Oryza nivara Reference Sequence Version 2).</title>
        <authorList>
            <person name="Zhang J."/>
            <person name="Kudrna D."/>
            <person name="Lee S."/>
            <person name="Talag J."/>
            <person name="Rajasekar S."/>
            <person name="Welchert J."/>
            <person name="Hsing Y.-I."/>
            <person name="Wing R.A."/>
        </authorList>
    </citation>
    <scope>NUCLEOTIDE SEQUENCE [LARGE SCALE GENOMIC DNA]</scope>
    <source>
        <strain evidence="8">SL10</strain>
    </source>
</reference>
<dbReference type="Gene3D" id="3.40.50.300">
    <property type="entry name" value="P-loop containing nucleotide triphosphate hydrolases"/>
    <property type="match status" value="1"/>
</dbReference>
<dbReference type="PANTHER" id="PTHR33377:SF115">
    <property type="entry name" value="OS05G0533301 PROTEIN"/>
    <property type="match status" value="1"/>
</dbReference>
<keyword evidence="5" id="KW-0611">Plant defense</keyword>
<keyword evidence="4" id="KW-0547">Nucleotide-binding</keyword>
<sequence length="1058" mass="122683">MEIAKEMEGSFMHGNVFAGLLRTNFNAQFWYRVLAWTREHIPNNLNLYSEYPDDVTMNHPAYIKGIAQPIKHFCMYEPYPKGSLEDDVPDTTVQDMLCGKAKARSNSEILVWKSQIPPYHNFISRCVVQSSRITACCRRVANNTTPPAKLHFSALISASMALTTFFREGFLMELLSAILGDVVSRSITFMIDRYPKQRPSVDENLQRLHHLLVRIRTVVEEAEQRHVTNHGMIRQLELLREQMFRGHCVLDAFRFRDEEEDEVTPHFALSKFNRAKRIRFSDSSSNTQIQTRSTNDLHRTVTSLERIIGDTKEFVVFLMSYPPVYRQPYSTHLYLDGCMFSRQMERENAISFLLQREPLAVAEEIVQVLPVVGPEFVGKSTLVEHICRDQRVREHFSLILYYSGDDLRYEKAETFSEICQTKHRNESNDAMDGRLLLIIELLGDVDERTLKKIHSSFRKQMTHEIKIMITSRSEKIIRLGAKQALRLNFLPFEAYWYFFKVLAFGATDPEQHPKLASMAMEIATVLRGCFLCAHIGGALLKANFNSKFWSRFVAFVREYRDEINSLMPCDCQDHPKFGWVIVRPKPENYFVLRDSYQKALVEDDGPKIKLVDLLSGRVRRRGKFELFSAILGDLTSRSISYVMDRYCSNQPAAIDDGVRQLRRLLLRTHTIVEEAEGRHITNQGMLRQLKAMRDELFRGHYVLDTFRHRADLLQKEEEKEDEQVRSSFAMSRLNPAKRIRFSRARTSSFQDLESMIRSLEDAIADTKEFIVFLMSCPPVMYRQPFSTHLYLDKCMFSRQIEREQVIDFLLRIDPDPHGSCNDIGVLPIIGPALIGKSTLIEHVCRDERVKSHFSLILFYNGDELKHETVATFRDRCDVDEDTWKELYYSSENRIPRGSKIIITSRSEVFVFGSADPDEHPKLTSIAMEIAAELRRSLFCAHVVGALLRVHLDAHFWRRVLEGTREYMQKNLILASEYPHDLKTDKNHPRYAWIISEPKPIKSLLIYDSYQKGSENAEVPNITIQDLLFGEASGRGKFDILLWKSQMPPYCSHICSCVV</sequence>
<dbReference type="PANTHER" id="PTHR33377">
    <property type="entry name" value="OS10G0134700 PROTEIN-RELATED"/>
    <property type="match status" value="1"/>
</dbReference>
<comment type="similarity">
    <text evidence="1">Belongs to the disease resistance NB-LRR family.</text>
</comment>
<dbReference type="Pfam" id="PF18052">
    <property type="entry name" value="Rx_N"/>
    <property type="match status" value="1"/>
</dbReference>
<protein>
    <recommendedName>
        <fullName evidence="10">NB-ARC domain-containing protein</fullName>
    </recommendedName>
</protein>
<proteinExistence type="inferred from homology"/>
<evidence type="ECO:0000256" key="3">
    <source>
        <dbReference type="ARBA" id="ARBA00022737"/>
    </source>
</evidence>
<dbReference type="SUPFAM" id="SSF52540">
    <property type="entry name" value="P-loop containing nucleoside triphosphate hydrolases"/>
    <property type="match status" value="2"/>
</dbReference>
<dbReference type="InterPro" id="IPR002182">
    <property type="entry name" value="NB-ARC"/>
</dbReference>
<dbReference type="Proteomes" id="UP000006591">
    <property type="component" value="Chromosome 5"/>
</dbReference>
<evidence type="ECO:0000313" key="8">
    <source>
        <dbReference type="EnsemblPlants" id="ONIVA05G24530.1"/>
    </source>
</evidence>
<dbReference type="STRING" id="4536.A0A0E0HH84"/>
<feature type="domain" description="Disease resistance N-terminal" evidence="7">
    <location>
        <begin position="180"/>
        <end position="267"/>
    </location>
</feature>
<dbReference type="OMA" id="KEAYWHF"/>
<dbReference type="HOGENOM" id="CLU_001090_1_1_1"/>
<keyword evidence="2" id="KW-0433">Leucine-rich repeat</keyword>
<dbReference type="InterPro" id="IPR041118">
    <property type="entry name" value="Rx_N"/>
</dbReference>
<evidence type="ECO:0000259" key="7">
    <source>
        <dbReference type="Pfam" id="PF18052"/>
    </source>
</evidence>
<dbReference type="eggNOG" id="KOG4658">
    <property type="taxonomic scope" value="Eukaryota"/>
</dbReference>
<evidence type="ECO:0000256" key="5">
    <source>
        <dbReference type="ARBA" id="ARBA00022821"/>
    </source>
</evidence>
<keyword evidence="3" id="KW-0677">Repeat</keyword>
<dbReference type="Pfam" id="PF00931">
    <property type="entry name" value="NB-ARC"/>
    <property type="match status" value="1"/>
</dbReference>
<dbReference type="InterPro" id="IPR027417">
    <property type="entry name" value="P-loop_NTPase"/>
</dbReference>
<dbReference type="AlphaFoldDB" id="A0A0E0HH84"/>
<dbReference type="GO" id="GO:0043531">
    <property type="term" value="F:ADP binding"/>
    <property type="evidence" value="ECO:0007669"/>
    <property type="project" value="InterPro"/>
</dbReference>